<dbReference type="Pfam" id="PF15915">
    <property type="entry name" value="BAT"/>
    <property type="match status" value="1"/>
</dbReference>
<dbReference type="Gene3D" id="3.30.450.40">
    <property type="match status" value="1"/>
</dbReference>
<dbReference type="InterPro" id="IPR031803">
    <property type="entry name" value="BAT_GAF/HTH-assoc"/>
</dbReference>
<evidence type="ECO:0000313" key="4">
    <source>
        <dbReference type="Proteomes" id="UP001596328"/>
    </source>
</evidence>
<accession>A0ABD5S7F4</accession>
<dbReference type="EMBL" id="JBHSWU010001529">
    <property type="protein sequence ID" value="MFC6726937.1"/>
    <property type="molecule type" value="Genomic_DNA"/>
</dbReference>
<feature type="domain" description="Bacterioopsin transcriptional activator GAF and HTH associated" evidence="2">
    <location>
        <begin position="98"/>
        <end position="167"/>
    </location>
</feature>
<dbReference type="Pfam" id="PF13185">
    <property type="entry name" value="GAF_2"/>
    <property type="match status" value="1"/>
</dbReference>
<dbReference type="InterPro" id="IPR029016">
    <property type="entry name" value="GAF-like_dom_sf"/>
</dbReference>
<evidence type="ECO:0000259" key="2">
    <source>
        <dbReference type="Pfam" id="PF15915"/>
    </source>
</evidence>
<feature type="non-terminal residue" evidence="3">
    <location>
        <position position="168"/>
    </location>
</feature>
<dbReference type="AlphaFoldDB" id="A0ABD5S7F4"/>
<dbReference type="InterPro" id="IPR003018">
    <property type="entry name" value="GAF"/>
</dbReference>
<comment type="caution">
    <text evidence="3">The sequence shown here is derived from an EMBL/GenBank/DDBJ whole genome shotgun (WGS) entry which is preliminary data.</text>
</comment>
<name>A0ABD5S7F4_9EURY</name>
<sequence length="168" mass="17708">MNPLARALTDRSVQTVSEVTEAPDVSARFRNVAEATGARSCLVIPLTYADTVFGALVVCAPETDPFSVRETTAFETLGRVVGFAINATNNRRLLLGNTAVELEVGLRGTDAWFLSAANRLDGVVTVEGLVPTGDGSVIEYATVESGDGEAVRAVLDDLPAVEETRPIA</sequence>
<organism evidence="3 4">
    <name type="scientific">Halobium palmae</name>
    <dbReference type="NCBI Taxonomy" id="1776492"/>
    <lineage>
        <taxon>Archaea</taxon>
        <taxon>Methanobacteriati</taxon>
        <taxon>Methanobacteriota</taxon>
        <taxon>Stenosarchaea group</taxon>
        <taxon>Halobacteria</taxon>
        <taxon>Halobacteriales</taxon>
        <taxon>Haloferacaceae</taxon>
        <taxon>Halobium</taxon>
    </lineage>
</organism>
<evidence type="ECO:0000259" key="1">
    <source>
        <dbReference type="Pfam" id="PF13185"/>
    </source>
</evidence>
<keyword evidence="4" id="KW-1185">Reference proteome</keyword>
<protein>
    <submittedName>
        <fullName evidence="3">Bacterio-opsin activator domain-containing protein</fullName>
    </submittedName>
</protein>
<proteinExistence type="predicted"/>
<reference evidence="3 4" key="1">
    <citation type="journal article" date="2019" name="Int. J. Syst. Evol. Microbiol.">
        <title>The Global Catalogue of Microorganisms (GCM) 10K type strain sequencing project: providing services to taxonomists for standard genome sequencing and annotation.</title>
        <authorList>
            <consortium name="The Broad Institute Genomics Platform"/>
            <consortium name="The Broad Institute Genome Sequencing Center for Infectious Disease"/>
            <person name="Wu L."/>
            <person name="Ma J."/>
        </authorList>
    </citation>
    <scope>NUCLEOTIDE SEQUENCE [LARGE SCALE GENOMIC DNA]</scope>
    <source>
        <strain evidence="3 4">NBRC 111368</strain>
    </source>
</reference>
<dbReference type="SUPFAM" id="SSF55781">
    <property type="entry name" value="GAF domain-like"/>
    <property type="match status" value="1"/>
</dbReference>
<dbReference type="Proteomes" id="UP001596328">
    <property type="component" value="Unassembled WGS sequence"/>
</dbReference>
<gene>
    <name evidence="3" type="ORF">ACFQE1_21670</name>
</gene>
<feature type="domain" description="GAF" evidence="1">
    <location>
        <begin position="3"/>
        <end position="85"/>
    </location>
</feature>
<evidence type="ECO:0000313" key="3">
    <source>
        <dbReference type="EMBL" id="MFC6726937.1"/>
    </source>
</evidence>